<evidence type="ECO:0000256" key="3">
    <source>
        <dbReference type="ARBA" id="ARBA00047317"/>
    </source>
</evidence>
<dbReference type="Gene3D" id="2.170.190.11">
    <property type="entry name" value="Molybdopterin biosynthesis moea protein, domain 3"/>
    <property type="match status" value="1"/>
</dbReference>
<evidence type="ECO:0000259" key="5">
    <source>
        <dbReference type="SMART" id="SM00852"/>
    </source>
</evidence>
<dbReference type="PANTHER" id="PTHR10192:SF5">
    <property type="entry name" value="GEPHYRIN"/>
    <property type="match status" value="1"/>
</dbReference>
<dbReference type="InterPro" id="IPR036425">
    <property type="entry name" value="MoaB/Mog-like_dom_sf"/>
</dbReference>
<dbReference type="CDD" id="cd00887">
    <property type="entry name" value="MoeA"/>
    <property type="match status" value="1"/>
</dbReference>
<evidence type="ECO:0000256" key="4">
    <source>
        <dbReference type="RuleBase" id="RU365090"/>
    </source>
</evidence>
<keyword evidence="4" id="KW-0479">Metal-binding</keyword>
<dbReference type="Gene3D" id="3.40.980.10">
    <property type="entry name" value="MoaB/Mog-like domain"/>
    <property type="match status" value="1"/>
</dbReference>
<keyword evidence="4" id="KW-0460">Magnesium</keyword>
<evidence type="ECO:0000313" key="6">
    <source>
        <dbReference type="EMBL" id="NMW32545.1"/>
    </source>
</evidence>
<dbReference type="GO" id="GO:0006777">
    <property type="term" value="P:Mo-molybdopterin cofactor biosynthetic process"/>
    <property type="evidence" value="ECO:0007669"/>
    <property type="project" value="UniProtKB-UniRule"/>
</dbReference>
<dbReference type="GO" id="GO:0061599">
    <property type="term" value="F:molybdopterin molybdotransferase activity"/>
    <property type="evidence" value="ECO:0007669"/>
    <property type="project" value="UniProtKB-UniRule"/>
</dbReference>
<feature type="domain" description="MoaB/Mog" evidence="5">
    <location>
        <begin position="191"/>
        <end position="330"/>
    </location>
</feature>
<organism evidence="6 7">
    <name type="scientific">Pontixanthobacter rizhaonensis</name>
    <dbReference type="NCBI Taxonomy" id="2730337"/>
    <lineage>
        <taxon>Bacteria</taxon>
        <taxon>Pseudomonadati</taxon>
        <taxon>Pseudomonadota</taxon>
        <taxon>Alphaproteobacteria</taxon>
        <taxon>Sphingomonadales</taxon>
        <taxon>Erythrobacteraceae</taxon>
        <taxon>Pontixanthobacter</taxon>
    </lineage>
</organism>
<dbReference type="PANTHER" id="PTHR10192">
    <property type="entry name" value="MOLYBDOPTERIN BIOSYNTHESIS PROTEIN"/>
    <property type="match status" value="1"/>
</dbReference>
<dbReference type="UniPathway" id="UPA00344"/>
<dbReference type="Gene3D" id="3.90.105.10">
    <property type="entry name" value="Molybdopterin biosynthesis moea protein, domain 2"/>
    <property type="match status" value="1"/>
</dbReference>
<keyword evidence="4" id="KW-0500">Molybdenum</keyword>
<dbReference type="AlphaFoldDB" id="A0A848QR07"/>
<keyword evidence="7" id="KW-1185">Reference proteome</keyword>
<proteinExistence type="inferred from homology"/>
<comment type="caution">
    <text evidence="6">The sequence shown here is derived from an EMBL/GenBank/DDBJ whole genome shotgun (WGS) entry which is preliminary data.</text>
</comment>
<protein>
    <recommendedName>
        <fullName evidence="4">Molybdopterin molybdenumtransferase</fullName>
        <ecNumber evidence="4">2.10.1.1</ecNumber>
    </recommendedName>
</protein>
<dbReference type="GO" id="GO:0046872">
    <property type="term" value="F:metal ion binding"/>
    <property type="evidence" value="ECO:0007669"/>
    <property type="project" value="UniProtKB-UniRule"/>
</dbReference>
<dbReference type="InterPro" id="IPR038987">
    <property type="entry name" value="MoeA-like"/>
</dbReference>
<dbReference type="EMBL" id="JABCRE010000003">
    <property type="protein sequence ID" value="NMW32545.1"/>
    <property type="molecule type" value="Genomic_DNA"/>
</dbReference>
<comment type="pathway">
    <text evidence="4">Cofactor biosynthesis; molybdopterin biosynthesis.</text>
</comment>
<comment type="catalytic activity">
    <reaction evidence="3">
        <text>adenylyl-molybdopterin + molybdate = Mo-molybdopterin + AMP + H(+)</text>
        <dbReference type="Rhea" id="RHEA:35047"/>
        <dbReference type="ChEBI" id="CHEBI:15378"/>
        <dbReference type="ChEBI" id="CHEBI:36264"/>
        <dbReference type="ChEBI" id="CHEBI:62727"/>
        <dbReference type="ChEBI" id="CHEBI:71302"/>
        <dbReference type="ChEBI" id="CHEBI:456215"/>
        <dbReference type="EC" id="2.10.1.1"/>
    </reaction>
</comment>
<comment type="function">
    <text evidence="1 4">Catalyzes the insertion of molybdate into adenylated molybdopterin with the concomitant release of AMP.</text>
</comment>
<comment type="cofactor">
    <cofactor evidence="4">
        <name>Mg(2+)</name>
        <dbReference type="ChEBI" id="CHEBI:18420"/>
    </cofactor>
</comment>
<accession>A0A848QR07</accession>
<dbReference type="SMART" id="SM00852">
    <property type="entry name" value="MoCF_biosynth"/>
    <property type="match status" value="1"/>
</dbReference>
<dbReference type="InterPro" id="IPR036688">
    <property type="entry name" value="MoeA_C_domain_IV_sf"/>
</dbReference>
<dbReference type="RefSeq" id="WP_170013223.1">
    <property type="nucleotide sequence ID" value="NZ_JABCRE010000003.1"/>
</dbReference>
<evidence type="ECO:0000256" key="1">
    <source>
        <dbReference type="ARBA" id="ARBA00002901"/>
    </source>
</evidence>
<dbReference type="Pfam" id="PF00994">
    <property type="entry name" value="MoCF_biosynth"/>
    <property type="match status" value="1"/>
</dbReference>
<evidence type="ECO:0000313" key="7">
    <source>
        <dbReference type="Proteomes" id="UP000561181"/>
    </source>
</evidence>
<dbReference type="GO" id="GO:0005829">
    <property type="term" value="C:cytosol"/>
    <property type="evidence" value="ECO:0007669"/>
    <property type="project" value="TreeGrafter"/>
</dbReference>
<gene>
    <name evidence="6" type="ORF">HKD42_10775</name>
</gene>
<dbReference type="SUPFAM" id="SSF63867">
    <property type="entry name" value="MoeA C-terminal domain-like"/>
    <property type="match status" value="1"/>
</dbReference>
<reference evidence="6 7" key="1">
    <citation type="submission" date="2020-04" db="EMBL/GenBank/DDBJ databases">
        <authorList>
            <person name="Liu A."/>
        </authorList>
    </citation>
    <scope>NUCLEOTIDE SEQUENCE [LARGE SCALE GENOMIC DNA]</scope>
    <source>
        <strain evidence="6 7">RZ02</strain>
    </source>
</reference>
<name>A0A848QR07_9SPHN</name>
<comment type="similarity">
    <text evidence="2 4">Belongs to the MoeA family.</text>
</comment>
<dbReference type="SUPFAM" id="SSF53218">
    <property type="entry name" value="Molybdenum cofactor biosynthesis proteins"/>
    <property type="match status" value="1"/>
</dbReference>
<keyword evidence="4" id="KW-0501">Molybdenum cofactor biosynthesis</keyword>
<dbReference type="EC" id="2.10.1.1" evidence="4"/>
<dbReference type="InterPro" id="IPR001453">
    <property type="entry name" value="MoaB/Mog_dom"/>
</dbReference>
<keyword evidence="4 6" id="KW-0808">Transferase</keyword>
<evidence type="ECO:0000256" key="2">
    <source>
        <dbReference type="ARBA" id="ARBA00010763"/>
    </source>
</evidence>
<dbReference type="InterPro" id="IPR005110">
    <property type="entry name" value="MoeA_linker/N"/>
</dbReference>
<dbReference type="InterPro" id="IPR036135">
    <property type="entry name" value="MoeA_linker/N_sf"/>
</dbReference>
<dbReference type="Gene3D" id="2.40.340.10">
    <property type="entry name" value="MoeA, C-terminal, domain IV"/>
    <property type="match status" value="1"/>
</dbReference>
<sequence length="410" mass="43161">MTIHSKLSTASNSCAATVDFATAQAILRLAALPLGSETVALEKAGRRILAEPVLAKINSPRFDVAAMDGYAVRSTDIAAGHNRFKVVGESYPGSARITLAGPKKAMRIMTGAPMPIGADRIVVLEQCIVEGDFVTIPETLHNKPHVRPRGSDFVCGDTLLEQGATINPNALVLAAASDANKLVVHRRPRLSCLASGDELVDSGDASSTGTAIPDSLSQAVLLLGRQWGAKSGKASRVKDTPEAIEGAARDLLPDCDVLAVIGGASRGDRDFARAGLVPLGLSINFAGIAMKPGKPVWYGRIGDRHILGLPGNPVAAMTIARLFLAPLLTGLGGRGTEAGLRTHYLPLADAVQCAPREQFLCGYEDEGHIRLIKRQSASRQLSLQAADILVQVPAGSHDYPAGTQMATYRF</sequence>
<dbReference type="SUPFAM" id="SSF63882">
    <property type="entry name" value="MoeA N-terminal region -like"/>
    <property type="match status" value="1"/>
</dbReference>
<dbReference type="Proteomes" id="UP000561181">
    <property type="component" value="Unassembled WGS sequence"/>
</dbReference>
<dbReference type="Pfam" id="PF03453">
    <property type="entry name" value="MoeA_N"/>
    <property type="match status" value="1"/>
</dbReference>